<dbReference type="GeneID" id="94832202"/>
<keyword evidence="2" id="KW-0812">Transmembrane</keyword>
<dbReference type="VEuPathDB" id="TrichDB:TRFO_13865"/>
<evidence type="ECO:0000313" key="5">
    <source>
        <dbReference type="Proteomes" id="UP000179807"/>
    </source>
</evidence>
<evidence type="ECO:0000256" key="2">
    <source>
        <dbReference type="SAM" id="Phobius"/>
    </source>
</evidence>
<name>A0A1J4KWU0_9EUKA</name>
<proteinExistence type="predicted"/>
<feature type="transmembrane region" description="Helical" evidence="2">
    <location>
        <begin position="95"/>
        <end position="123"/>
    </location>
</feature>
<dbReference type="RefSeq" id="XP_068368839.1">
    <property type="nucleotide sequence ID" value="XM_068497498.1"/>
</dbReference>
<evidence type="ECO:0000259" key="3">
    <source>
        <dbReference type="Pfam" id="PF03733"/>
    </source>
</evidence>
<dbReference type="Pfam" id="PF03733">
    <property type="entry name" value="YccF"/>
    <property type="match status" value="1"/>
</dbReference>
<comment type="caution">
    <text evidence="4">The sequence shown here is derived from an EMBL/GenBank/DDBJ whole genome shotgun (WGS) entry which is preliminary data.</text>
</comment>
<feature type="region of interest" description="Disordered" evidence="1">
    <location>
        <begin position="1"/>
        <end position="21"/>
    </location>
</feature>
<evidence type="ECO:0000313" key="4">
    <source>
        <dbReference type="EMBL" id="OHT15703.1"/>
    </source>
</evidence>
<feature type="transmembrane region" description="Helical" evidence="2">
    <location>
        <begin position="129"/>
        <end position="146"/>
    </location>
</feature>
<keyword evidence="5" id="KW-1185">Reference proteome</keyword>
<dbReference type="AlphaFoldDB" id="A0A1J4KWU0"/>
<evidence type="ECO:0000256" key="1">
    <source>
        <dbReference type="SAM" id="MobiDB-lite"/>
    </source>
</evidence>
<reference evidence="4" key="1">
    <citation type="submission" date="2016-10" db="EMBL/GenBank/DDBJ databases">
        <authorList>
            <person name="Benchimol M."/>
            <person name="Almeida L.G."/>
            <person name="Vasconcelos A.T."/>
            <person name="Perreira-Neves A."/>
            <person name="Rosa I.A."/>
            <person name="Tasca T."/>
            <person name="Bogo M.R."/>
            <person name="de Souza W."/>
        </authorList>
    </citation>
    <scope>NUCLEOTIDE SEQUENCE [LARGE SCALE GENOMIC DNA]</scope>
    <source>
        <strain evidence="4">K</strain>
    </source>
</reference>
<organism evidence="4 5">
    <name type="scientific">Tritrichomonas foetus</name>
    <dbReference type="NCBI Taxonomy" id="1144522"/>
    <lineage>
        <taxon>Eukaryota</taxon>
        <taxon>Metamonada</taxon>
        <taxon>Parabasalia</taxon>
        <taxon>Tritrichomonadida</taxon>
        <taxon>Tritrichomonadidae</taxon>
        <taxon>Tritrichomonas</taxon>
    </lineage>
</organism>
<keyword evidence="2" id="KW-1133">Transmembrane helix</keyword>
<protein>
    <recommendedName>
        <fullName evidence="3">Inner membrane component domain-containing protein</fullName>
    </recommendedName>
</protein>
<dbReference type="Proteomes" id="UP000179807">
    <property type="component" value="Unassembled WGS sequence"/>
</dbReference>
<dbReference type="InterPro" id="IPR005185">
    <property type="entry name" value="YccF"/>
</dbReference>
<feature type="compositionally biased region" description="Basic and acidic residues" evidence="1">
    <location>
        <begin position="1"/>
        <end position="10"/>
    </location>
</feature>
<keyword evidence="2" id="KW-0472">Membrane</keyword>
<feature type="transmembrane region" description="Helical" evidence="2">
    <location>
        <begin position="30"/>
        <end position="54"/>
    </location>
</feature>
<dbReference type="EMBL" id="MLAK01000197">
    <property type="protein sequence ID" value="OHT15703.1"/>
    <property type="molecule type" value="Genomic_DNA"/>
</dbReference>
<feature type="domain" description="Inner membrane component" evidence="3">
    <location>
        <begin position="108"/>
        <end position="143"/>
    </location>
</feature>
<gene>
    <name evidence="4" type="ORF">TRFO_13865</name>
</gene>
<sequence>MMDNKTESEHHRKHRKHEKDSSEPHTIENILFFIFGGEIFFILYCIDFLFLSFLSCSCCPLLKQYMDLIFYIMSPVGKKIPNRFFTKKGKSFSSLLFAHVFYLVQSFPTIIAHLLVSALLFITIVGRKFALIHFNLAFHFLFPVDYRNFLKGKKTK</sequence>
<accession>A0A1J4KWU0</accession>